<dbReference type="InterPro" id="IPR047699">
    <property type="entry name" value="Permease_put_prefix"/>
</dbReference>
<reference evidence="10" key="1">
    <citation type="submission" date="2016-10" db="EMBL/GenBank/DDBJ databases">
        <authorList>
            <person name="Varghese N."/>
            <person name="Submissions S."/>
        </authorList>
    </citation>
    <scope>NUCLEOTIDE SEQUENCE [LARGE SCALE GENOMIC DNA]</scope>
    <source>
        <strain evidence="10">DSM 25329</strain>
    </source>
</reference>
<dbReference type="NCBIfam" id="NF038404">
    <property type="entry name" value="perm_prefix_2"/>
    <property type="match status" value="1"/>
</dbReference>
<feature type="transmembrane region" description="Helical" evidence="6">
    <location>
        <begin position="791"/>
        <end position="818"/>
    </location>
</feature>
<organism evidence="9 10">
    <name type="scientific">Dyadobacter soli</name>
    <dbReference type="NCBI Taxonomy" id="659014"/>
    <lineage>
        <taxon>Bacteria</taxon>
        <taxon>Pseudomonadati</taxon>
        <taxon>Bacteroidota</taxon>
        <taxon>Cytophagia</taxon>
        <taxon>Cytophagales</taxon>
        <taxon>Spirosomataceae</taxon>
        <taxon>Dyadobacter</taxon>
    </lineage>
</organism>
<proteinExistence type="predicted"/>
<evidence type="ECO:0000259" key="8">
    <source>
        <dbReference type="Pfam" id="PF12704"/>
    </source>
</evidence>
<comment type="subcellular location">
    <subcellularLocation>
        <location evidence="1">Cell membrane</location>
        <topology evidence="1">Multi-pass membrane protein</topology>
    </subcellularLocation>
</comment>
<dbReference type="AlphaFoldDB" id="A0A1G7GHR6"/>
<sequence>MSTPNQYPANPPRLADRLLQWLLAPHLLETILGDLHEDYAYNVKRTGERRAKWLYWQQALSFVKPRYIKRSKSIYPSTPFIVPGMIRNYFKIAFRNLLRHKLYSFINVGGLGLSLFCTLLIGFWVRDELSYDKFHRDPERIYRVVKDFVTTDGSRTPDATTPSALAAALRKDLPEIEAVTRIFPNWNQQFLIRQPDAQFYEEGVYRVDSSFFDVFTFPFVIGNKQSAFQSAKSVVLTETMARKYFGAENPVGKRLNLRIDGGDYTITGVLKDVPGNSHFHFDFLIPLRRIDMNPDTDWGSHTFYTYAKLKPNANAAGLSDKLSQLVRKYQPKDLNIFYVQALTDIHLHSKLKWELGQNSDVSYVRILSFIGLFILVIAGINYVNLATARSSQRAREVGVRKVAGAFRRSLIVQFLGESMVVSVLAGMLAIGLAAILLPYFNNLVGKDFVVWDVPGMQNCLAALAVATIIGMLAGVYPALFLSSFEPALVLKSLKIPGARFSWLRQGLVTFQFWASVLLMVGAIVVTRQIHFLKTTPLGFDKEQIIALPNIAGLKNLDALRGELLGLKQVVKVGASSGVFGESNATNGMVKKGSDRAVIVNYMFVDNDFLETLDVRVKQGRLFSASFPSDSNASMMINETAARQLDLHQPLGAVIDTDQMGDYRTVVGVVKDFHFTSLHNSIKPFAFVVGQRNLSNLFIKVKGNDMKEALAQIEQKWQALVPQRPFTYFFLDENFAALHRSDELFQQVVSGLTIMALCIAGLGLFALASFTTERRTKEIGVRKVLGASASGIVLLLLGEFLKLILVAVIIACPFAWYLMNDWLQNFAYKIDMELWMFALAALVTALIAILTVSFQSIKAAWTNPVKSLRSE</sequence>
<dbReference type="InterPro" id="IPR050250">
    <property type="entry name" value="Macrolide_Exporter_MacB"/>
</dbReference>
<name>A0A1G7GHR6_9BACT</name>
<feature type="domain" description="MacB-like periplasmic core" evidence="8">
    <location>
        <begin position="104"/>
        <end position="324"/>
    </location>
</feature>
<protein>
    <submittedName>
        <fullName evidence="9">Putative ABC transport system permease protein</fullName>
    </submittedName>
</protein>
<evidence type="ECO:0000256" key="2">
    <source>
        <dbReference type="ARBA" id="ARBA00022475"/>
    </source>
</evidence>
<dbReference type="STRING" id="659014.SAMN04487996_107259"/>
<dbReference type="Pfam" id="PF12704">
    <property type="entry name" value="MacB_PCD"/>
    <property type="match status" value="2"/>
</dbReference>
<feature type="transmembrane region" description="Helical" evidence="6">
    <location>
        <begin position="833"/>
        <end position="853"/>
    </location>
</feature>
<accession>A0A1G7GHR6</accession>
<feature type="transmembrane region" description="Helical" evidence="6">
    <location>
        <begin position="460"/>
        <end position="481"/>
    </location>
</feature>
<dbReference type="PANTHER" id="PTHR30572:SF18">
    <property type="entry name" value="ABC-TYPE MACROLIDE FAMILY EXPORT SYSTEM PERMEASE COMPONENT 2"/>
    <property type="match status" value="1"/>
</dbReference>
<dbReference type="RefSeq" id="WP_090150526.1">
    <property type="nucleotide sequence ID" value="NZ_FNAN01000007.1"/>
</dbReference>
<evidence type="ECO:0000313" key="9">
    <source>
        <dbReference type="EMBL" id="SDE87666.1"/>
    </source>
</evidence>
<dbReference type="PANTHER" id="PTHR30572">
    <property type="entry name" value="MEMBRANE COMPONENT OF TRANSPORTER-RELATED"/>
    <property type="match status" value="1"/>
</dbReference>
<evidence type="ECO:0000313" key="10">
    <source>
        <dbReference type="Proteomes" id="UP000198748"/>
    </source>
</evidence>
<dbReference type="InterPro" id="IPR003838">
    <property type="entry name" value="ABC3_permease_C"/>
</dbReference>
<gene>
    <name evidence="9" type="ORF">SAMN04487996_107259</name>
</gene>
<evidence type="ECO:0000256" key="4">
    <source>
        <dbReference type="ARBA" id="ARBA00022989"/>
    </source>
</evidence>
<feature type="transmembrane region" description="Helical" evidence="6">
    <location>
        <begin position="102"/>
        <end position="125"/>
    </location>
</feature>
<feature type="transmembrane region" description="Helical" evidence="6">
    <location>
        <begin position="410"/>
        <end position="440"/>
    </location>
</feature>
<feature type="transmembrane region" description="Helical" evidence="6">
    <location>
        <begin position="366"/>
        <end position="385"/>
    </location>
</feature>
<keyword evidence="4 6" id="KW-1133">Transmembrane helix</keyword>
<dbReference type="OrthoDB" id="1451596at2"/>
<keyword evidence="2" id="KW-1003">Cell membrane</keyword>
<evidence type="ECO:0000259" key="7">
    <source>
        <dbReference type="Pfam" id="PF02687"/>
    </source>
</evidence>
<feature type="transmembrane region" description="Helical" evidence="6">
    <location>
        <begin position="747"/>
        <end position="770"/>
    </location>
</feature>
<feature type="domain" description="ABC3 transporter permease C-terminal" evidence="7">
    <location>
        <begin position="369"/>
        <end position="486"/>
    </location>
</feature>
<evidence type="ECO:0000256" key="6">
    <source>
        <dbReference type="SAM" id="Phobius"/>
    </source>
</evidence>
<dbReference type="EMBL" id="FNAN01000007">
    <property type="protein sequence ID" value="SDE87666.1"/>
    <property type="molecule type" value="Genomic_DNA"/>
</dbReference>
<dbReference type="GO" id="GO:0022857">
    <property type="term" value="F:transmembrane transporter activity"/>
    <property type="evidence" value="ECO:0007669"/>
    <property type="project" value="TreeGrafter"/>
</dbReference>
<dbReference type="InterPro" id="IPR025857">
    <property type="entry name" value="MacB_PCD"/>
</dbReference>
<dbReference type="GO" id="GO:0005886">
    <property type="term" value="C:plasma membrane"/>
    <property type="evidence" value="ECO:0007669"/>
    <property type="project" value="UniProtKB-SubCell"/>
</dbReference>
<feature type="domain" description="MacB-like periplasmic core" evidence="8">
    <location>
        <begin position="572"/>
        <end position="714"/>
    </location>
</feature>
<feature type="domain" description="ABC3 transporter permease C-terminal" evidence="7">
    <location>
        <begin position="752"/>
        <end position="863"/>
    </location>
</feature>
<keyword evidence="10" id="KW-1185">Reference proteome</keyword>
<keyword evidence="5 6" id="KW-0472">Membrane</keyword>
<evidence type="ECO:0000256" key="5">
    <source>
        <dbReference type="ARBA" id="ARBA00023136"/>
    </source>
</evidence>
<keyword evidence="3 6" id="KW-0812">Transmembrane</keyword>
<feature type="transmembrane region" description="Helical" evidence="6">
    <location>
        <begin position="502"/>
        <end position="525"/>
    </location>
</feature>
<dbReference type="Pfam" id="PF02687">
    <property type="entry name" value="FtsX"/>
    <property type="match status" value="2"/>
</dbReference>
<evidence type="ECO:0000256" key="3">
    <source>
        <dbReference type="ARBA" id="ARBA00022692"/>
    </source>
</evidence>
<dbReference type="Proteomes" id="UP000198748">
    <property type="component" value="Unassembled WGS sequence"/>
</dbReference>
<evidence type="ECO:0000256" key="1">
    <source>
        <dbReference type="ARBA" id="ARBA00004651"/>
    </source>
</evidence>